<dbReference type="Proteomes" id="UP000657574">
    <property type="component" value="Unassembled WGS sequence"/>
</dbReference>
<dbReference type="EMBL" id="BMQA01000038">
    <property type="protein sequence ID" value="GGJ50314.1"/>
    <property type="molecule type" value="Genomic_DNA"/>
</dbReference>
<proteinExistence type="predicted"/>
<protein>
    <submittedName>
        <fullName evidence="1">Uncharacterized protein</fullName>
    </submittedName>
</protein>
<evidence type="ECO:0000313" key="2">
    <source>
        <dbReference type="Proteomes" id="UP000657574"/>
    </source>
</evidence>
<keyword evidence="2" id="KW-1185">Reference proteome</keyword>
<dbReference type="RefSeq" id="WP_189315528.1">
    <property type="nucleotide sequence ID" value="NZ_BMQA01000038.1"/>
</dbReference>
<reference evidence="1" key="2">
    <citation type="submission" date="2020-09" db="EMBL/GenBank/DDBJ databases">
        <authorList>
            <person name="Sun Q."/>
            <person name="Ohkuma M."/>
        </authorList>
    </citation>
    <scope>NUCLEOTIDE SEQUENCE</scope>
    <source>
        <strain evidence="1">JCM 3086</strain>
    </source>
</reference>
<evidence type="ECO:0000313" key="1">
    <source>
        <dbReference type="EMBL" id="GGJ50314.1"/>
    </source>
</evidence>
<organism evidence="1 2">
    <name type="scientific">Streptomyces brasiliensis</name>
    <dbReference type="NCBI Taxonomy" id="1954"/>
    <lineage>
        <taxon>Bacteria</taxon>
        <taxon>Bacillati</taxon>
        <taxon>Actinomycetota</taxon>
        <taxon>Actinomycetes</taxon>
        <taxon>Kitasatosporales</taxon>
        <taxon>Streptomycetaceae</taxon>
        <taxon>Streptomyces</taxon>
    </lineage>
</organism>
<comment type="caution">
    <text evidence="1">The sequence shown here is derived from an EMBL/GenBank/DDBJ whole genome shotgun (WGS) entry which is preliminary data.</text>
</comment>
<name>A0A917L7R9_9ACTN</name>
<dbReference type="AlphaFoldDB" id="A0A917L7R9"/>
<accession>A0A917L7R9</accession>
<sequence length="81" mass="8654">MMDQQGCSGCGVLGTFGEWGAVIARRRAWGDAAGLNTMARTAAALPAPRVTFVLSFTMLKVLSIGFVPGMNIDGGPFWYRQ</sequence>
<gene>
    <name evidence="1" type="ORF">GCM10010121_071740</name>
</gene>
<reference evidence="1" key="1">
    <citation type="journal article" date="2014" name="Int. J. Syst. Evol. Microbiol.">
        <title>Complete genome sequence of Corynebacterium casei LMG S-19264T (=DSM 44701T), isolated from a smear-ripened cheese.</title>
        <authorList>
            <consortium name="US DOE Joint Genome Institute (JGI-PGF)"/>
            <person name="Walter F."/>
            <person name="Albersmeier A."/>
            <person name="Kalinowski J."/>
            <person name="Ruckert C."/>
        </authorList>
    </citation>
    <scope>NUCLEOTIDE SEQUENCE</scope>
    <source>
        <strain evidence="1">JCM 3086</strain>
    </source>
</reference>